<accession>A0AAV5ECM9</accession>
<protein>
    <submittedName>
        <fullName evidence="1">Uncharacterized protein</fullName>
    </submittedName>
</protein>
<organism evidence="1 2">
    <name type="scientific">Eleusine coracana subsp. coracana</name>
    <dbReference type="NCBI Taxonomy" id="191504"/>
    <lineage>
        <taxon>Eukaryota</taxon>
        <taxon>Viridiplantae</taxon>
        <taxon>Streptophyta</taxon>
        <taxon>Embryophyta</taxon>
        <taxon>Tracheophyta</taxon>
        <taxon>Spermatophyta</taxon>
        <taxon>Magnoliopsida</taxon>
        <taxon>Liliopsida</taxon>
        <taxon>Poales</taxon>
        <taxon>Poaceae</taxon>
        <taxon>PACMAD clade</taxon>
        <taxon>Chloridoideae</taxon>
        <taxon>Cynodonteae</taxon>
        <taxon>Eleusininae</taxon>
        <taxon>Eleusine</taxon>
    </lineage>
</organism>
<comment type="caution">
    <text evidence="1">The sequence shown here is derived from an EMBL/GenBank/DDBJ whole genome shotgun (WGS) entry which is preliminary data.</text>
</comment>
<proteinExistence type="predicted"/>
<sequence length="80" mass="9302">MYQFIKLKDLEQQHLKDDCFMVRYDIIILGAARVADIAVPAPPAATFMPPPPDWLQHFRALLWGTDVRFLIETKTFAVLW</sequence>
<dbReference type="EMBL" id="BQKI01000075">
    <property type="protein sequence ID" value="GJN20405.1"/>
    <property type="molecule type" value="Genomic_DNA"/>
</dbReference>
<reference evidence="1" key="1">
    <citation type="journal article" date="2018" name="DNA Res.">
        <title>Multiple hybrid de novo genome assembly of finger millet, an orphan allotetraploid crop.</title>
        <authorList>
            <person name="Hatakeyama M."/>
            <person name="Aluri S."/>
            <person name="Balachadran M.T."/>
            <person name="Sivarajan S.R."/>
            <person name="Patrignani A."/>
            <person name="Gruter S."/>
            <person name="Poveda L."/>
            <person name="Shimizu-Inatsugi R."/>
            <person name="Baeten J."/>
            <person name="Francoijs K.J."/>
            <person name="Nataraja K.N."/>
            <person name="Reddy Y.A.N."/>
            <person name="Phadnis S."/>
            <person name="Ravikumar R.L."/>
            <person name="Schlapbach R."/>
            <person name="Sreeman S.M."/>
            <person name="Shimizu K.K."/>
        </authorList>
    </citation>
    <scope>NUCLEOTIDE SEQUENCE</scope>
</reference>
<dbReference type="Proteomes" id="UP001054889">
    <property type="component" value="Unassembled WGS sequence"/>
</dbReference>
<evidence type="ECO:0000313" key="1">
    <source>
        <dbReference type="EMBL" id="GJN20405.1"/>
    </source>
</evidence>
<gene>
    <name evidence="1" type="primary">gb07780</name>
    <name evidence="1" type="ORF">PR202_gb07780</name>
</gene>
<dbReference type="AlphaFoldDB" id="A0AAV5ECM9"/>
<evidence type="ECO:0000313" key="2">
    <source>
        <dbReference type="Proteomes" id="UP001054889"/>
    </source>
</evidence>
<reference evidence="1" key="2">
    <citation type="submission" date="2021-12" db="EMBL/GenBank/DDBJ databases">
        <title>Resequencing data analysis of finger millet.</title>
        <authorList>
            <person name="Hatakeyama M."/>
            <person name="Aluri S."/>
            <person name="Balachadran M.T."/>
            <person name="Sivarajan S.R."/>
            <person name="Poveda L."/>
            <person name="Shimizu-Inatsugi R."/>
            <person name="Schlapbach R."/>
            <person name="Sreeman S.M."/>
            <person name="Shimizu K.K."/>
        </authorList>
    </citation>
    <scope>NUCLEOTIDE SEQUENCE</scope>
</reference>
<name>A0AAV5ECM9_ELECO</name>
<keyword evidence="2" id="KW-1185">Reference proteome</keyword>